<keyword evidence="3" id="KW-1185">Reference proteome</keyword>
<name>A0ABP1D706_9APHY</name>
<dbReference type="Proteomes" id="UP001497453">
    <property type="component" value="Chromosome 2"/>
</dbReference>
<proteinExistence type="predicted"/>
<reference evidence="3" key="1">
    <citation type="submission" date="2024-04" db="EMBL/GenBank/DDBJ databases">
        <authorList>
            <person name="Shaw F."/>
            <person name="Minotto A."/>
        </authorList>
    </citation>
    <scope>NUCLEOTIDE SEQUENCE [LARGE SCALE GENOMIC DNA]</scope>
</reference>
<feature type="region of interest" description="Disordered" evidence="1">
    <location>
        <begin position="1"/>
        <end position="66"/>
    </location>
</feature>
<feature type="compositionally biased region" description="Polar residues" evidence="1">
    <location>
        <begin position="15"/>
        <end position="31"/>
    </location>
</feature>
<dbReference type="EMBL" id="OZ037945">
    <property type="protein sequence ID" value="CAL1702877.1"/>
    <property type="molecule type" value="Genomic_DNA"/>
</dbReference>
<evidence type="ECO:0000256" key="1">
    <source>
        <dbReference type="SAM" id="MobiDB-lite"/>
    </source>
</evidence>
<organism evidence="2 3">
    <name type="scientific">Somion occarium</name>
    <dbReference type="NCBI Taxonomy" id="3059160"/>
    <lineage>
        <taxon>Eukaryota</taxon>
        <taxon>Fungi</taxon>
        <taxon>Dikarya</taxon>
        <taxon>Basidiomycota</taxon>
        <taxon>Agaricomycotina</taxon>
        <taxon>Agaricomycetes</taxon>
        <taxon>Polyporales</taxon>
        <taxon>Cerrenaceae</taxon>
        <taxon>Somion</taxon>
    </lineage>
</organism>
<gene>
    <name evidence="2" type="ORF">GFSPODELE1_LOCUS4282</name>
</gene>
<sequence length="66" mass="6425">MPAKGTRSTGGAAKNTPTPNEASRIQSTQAKGGNDTGKGSFPSRIQGAAAKGLNAAAGAKAPKSTK</sequence>
<evidence type="ECO:0000313" key="2">
    <source>
        <dbReference type="EMBL" id="CAL1702877.1"/>
    </source>
</evidence>
<feature type="compositionally biased region" description="Low complexity" evidence="1">
    <location>
        <begin position="47"/>
        <end position="66"/>
    </location>
</feature>
<evidence type="ECO:0008006" key="4">
    <source>
        <dbReference type="Google" id="ProtNLM"/>
    </source>
</evidence>
<accession>A0ABP1D706</accession>
<evidence type="ECO:0000313" key="3">
    <source>
        <dbReference type="Proteomes" id="UP001497453"/>
    </source>
</evidence>
<protein>
    <recommendedName>
        <fullName evidence="4">SMP domain-containing protein</fullName>
    </recommendedName>
</protein>